<dbReference type="Proteomes" id="UP000321118">
    <property type="component" value="Unassembled WGS sequence"/>
</dbReference>
<proteinExistence type="predicted"/>
<keyword evidence="2" id="KW-0732">Signal</keyword>
<protein>
    <recommendedName>
        <fullName evidence="5">Alpha/beta hydrolase</fullName>
    </recommendedName>
</protein>
<gene>
    <name evidence="3" type="ORF">CXY01_22310</name>
</gene>
<feature type="signal peptide" evidence="2">
    <location>
        <begin position="1"/>
        <end position="27"/>
    </location>
</feature>
<dbReference type="RefSeq" id="WP_146927493.1">
    <property type="nucleotide sequence ID" value="NZ_BJUB01000006.1"/>
</dbReference>
<dbReference type="SUPFAM" id="SSF53474">
    <property type="entry name" value="alpha/beta-Hydrolases"/>
    <property type="match status" value="1"/>
</dbReference>
<dbReference type="Gene3D" id="3.40.50.1820">
    <property type="entry name" value="alpha/beta hydrolase"/>
    <property type="match status" value="1"/>
</dbReference>
<reference evidence="3 4" key="1">
    <citation type="submission" date="2019-07" db="EMBL/GenBank/DDBJ databases">
        <title>Whole genome shotgun sequence of Cellulomonas xylanilytica NBRC 101102.</title>
        <authorList>
            <person name="Hosoyama A."/>
            <person name="Uohara A."/>
            <person name="Ohji S."/>
            <person name="Ichikawa N."/>
        </authorList>
    </citation>
    <scope>NUCLEOTIDE SEQUENCE [LARGE SCALE GENOMIC DNA]</scope>
    <source>
        <strain evidence="3 4">NBRC 101102</strain>
    </source>
</reference>
<dbReference type="InterPro" id="IPR029058">
    <property type="entry name" value="AB_hydrolase_fold"/>
</dbReference>
<dbReference type="OrthoDB" id="3467737at2"/>
<evidence type="ECO:0000313" key="4">
    <source>
        <dbReference type="Proteomes" id="UP000321118"/>
    </source>
</evidence>
<evidence type="ECO:0000256" key="2">
    <source>
        <dbReference type="SAM" id="SignalP"/>
    </source>
</evidence>
<sequence>MPTLRSPLAAAVAAVCLLGLVACTAPGDDTAAPSTTPTGPTGVVASMRPADRPMCLPEGAAAVTTGPEDDPTLVAFAGSGTRGVVLAPQSDGQVCQWARELVRLVEAGYLVATFSWSGVGERSFTDAVDVLHGVGATEVAFVGASKGGMYSAALADELDPVTVVALGPPAEYDGHDARSTSTSYTGPLLVVASTDDRSVSALSSKLVSRADDPTTYVELSGGAHGVELLTGEHRAQVQQLIDDALAAGFGG</sequence>
<feature type="chain" id="PRO_5039170319" description="Alpha/beta hydrolase" evidence="2">
    <location>
        <begin position="28"/>
        <end position="251"/>
    </location>
</feature>
<name>A0A510V708_9CELL</name>
<accession>A0A510V708</accession>
<keyword evidence="4" id="KW-1185">Reference proteome</keyword>
<evidence type="ECO:0000313" key="3">
    <source>
        <dbReference type="EMBL" id="GEK21711.1"/>
    </source>
</evidence>
<evidence type="ECO:0000256" key="1">
    <source>
        <dbReference type="SAM" id="MobiDB-lite"/>
    </source>
</evidence>
<comment type="caution">
    <text evidence="3">The sequence shown here is derived from an EMBL/GenBank/DDBJ whole genome shotgun (WGS) entry which is preliminary data.</text>
</comment>
<evidence type="ECO:0008006" key="5">
    <source>
        <dbReference type="Google" id="ProtNLM"/>
    </source>
</evidence>
<dbReference type="AlphaFoldDB" id="A0A510V708"/>
<dbReference type="PROSITE" id="PS51257">
    <property type="entry name" value="PROKAR_LIPOPROTEIN"/>
    <property type="match status" value="1"/>
</dbReference>
<feature type="region of interest" description="Disordered" evidence="1">
    <location>
        <begin position="28"/>
        <end position="47"/>
    </location>
</feature>
<feature type="compositionally biased region" description="Low complexity" evidence="1">
    <location>
        <begin position="28"/>
        <end position="46"/>
    </location>
</feature>
<dbReference type="EMBL" id="BJUB01000006">
    <property type="protein sequence ID" value="GEK21711.1"/>
    <property type="molecule type" value="Genomic_DNA"/>
</dbReference>
<organism evidence="3 4">
    <name type="scientific">Cellulomonas xylanilytica</name>
    <dbReference type="NCBI Taxonomy" id="233583"/>
    <lineage>
        <taxon>Bacteria</taxon>
        <taxon>Bacillati</taxon>
        <taxon>Actinomycetota</taxon>
        <taxon>Actinomycetes</taxon>
        <taxon>Micrococcales</taxon>
        <taxon>Cellulomonadaceae</taxon>
        <taxon>Cellulomonas</taxon>
    </lineage>
</organism>